<protein>
    <recommendedName>
        <fullName evidence="4">DoxX family protein</fullName>
    </recommendedName>
</protein>
<dbReference type="OrthoDB" id="102112at2"/>
<keyword evidence="1" id="KW-0812">Transmembrane</keyword>
<keyword evidence="3" id="KW-1185">Reference proteome</keyword>
<evidence type="ECO:0000313" key="2">
    <source>
        <dbReference type="EMBL" id="PHN04291.1"/>
    </source>
</evidence>
<evidence type="ECO:0000256" key="1">
    <source>
        <dbReference type="SAM" id="Phobius"/>
    </source>
</evidence>
<name>A0A2D0N6Z6_FLAN2</name>
<evidence type="ECO:0008006" key="4">
    <source>
        <dbReference type="Google" id="ProtNLM"/>
    </source>
</evidence>
<dbReference type="RefSeq" id="WP_099152317.1">
    <property type="nucleotide sequence ID" value="NZ_PDUD01000026.1"/>
</dbReference>
<reference evidence="2 3" key="1">
    <citation type="submission" date="2017-10" db="EMBL/GenBank/DDBJ databases">
        <title>The draft genome sequence of Lewinella nigricans NBRC 102662.</title>
        <authorList>
            <person name="Wang K."/>
        </authorList>
    </citation>
    <scope>NUCLEOTIDE SEQUENCE [LARGE SCALE GENOMIC DNA]</scope>
    <source>
        <strain evidence="2 3">NBRC 102662</strain>
    </source>
</reference>
<feature type="transmembrane region" description="Helical" evidence="1">
    <location>
        <begin position="119"/>
        <end position="139"/>
    </location>
</feature>
<proteinExistence type="predicted"/>
<dbReference type="Proteomes" id="UP000223913">
    <property type="component" value="Unassembled WGS sequence"/>
</dbReference>
<keyword evidence="1" id="KW-0472">Membrane</keyword>
<feature type="transmembrane region" description="Helical" evidence="1">
    <location>
        <begin position="201"/>
        <end position="219"/>
    </location>
</feature>
<feature type="transmembrane region" description="Helical" evidence="1">
    <location>
        <begin position="21"/>
        <end position="44"/>
    </location>
</feature>
<keyword evidence="1" id="KW-1133">Transmembrane helix</keyword>
<organism evidence="2 3">
    <name type="scientific">Flavilitoribacter nigricans (strain ATCC 23147 / DSM 23189 / NBRC 102662 / NCIMB 1420 / SS-2)</name>
    <name type="common">Lewinella nigricans</name>
    <dbReference type="NCBI Taxonomy" id="1122177"/>
    <lineage>
        <taxon>Bacteria</taxon>
        <taxon>Pseudomonadati</taxon>
        <taxon>Bacteroidota</taxon>
        <taxon>Saprospiria</taxon>
        <taxon>Saprospirales</taxon>
        <taxon>Lewinellaceae</taxon>
        <taxon>Flavilitoribacter</taxon>
    </lineage>
</organism>
<gene>
    <name evidence="2" type="ORF">CRP01_22270</name>
</gene>
<accession>A0A2D0N6Z6</accession>
<dbReference type="AlphaFoldDB" id="A0A2D0N6Z6"/>
<sequence>MEKTENLEPAPDAPWSWMKKFSFRFVGVYLLLYIFPFPVAYLPFTSFFTTAYSRLWEKIIDWVGLHIFDLVSISHGMTGSGDRTHNYVELFTKLVLALLIGAIWTAVDRRSTHYRKHYHWLTVWVRYYLGALIIGYGFAKVFKTQFPFPGLARLVENYGDSSPMGLAWNFMGYSKMFNLFTGLGEVIGGFLLFFRRTTTIGAFVLISVISTIVMMNFAYDIPVKLFSTHLLLMALFLLTPDIRRLYRFFISNEPVAPADLSSPITDKKWNTVRIVLKALFISYAVLSQLYSGLQREKQWGDHKVKPPLYGIYEVETFIRNGDTIPPLLTEDRRWRRFIVPRYEGIGQVQYMDDQLTTYKFEADSTLQTATLRATESSPGGNIVLEHPDSNLLQLRGVFQADTLEVHLRKKDLNDFLLVNRGFHWINEVPYNR</sequence>
<feature type="transmembrane region" description="Helical" evidence="1">
    <location>
        <begin position="90"/>
        <end position="107"/>
    </location>
</feature>
<feature type="transmembrane region" description="Helical" evidence="1">
    <location>
        <begin position="176"/>
        <end position="194"/>
    </location>
</feature>
<dbReference type="EMBL" id="PDUD01000026">
    <property type="protein sequence ID" value="PHN04291.1"/>
    <property type="molecule type" value="Genomic_DNA"/>
</dbReference>
<evidence type="ECO:0000313" key="3">
    <source>
        <dbReference type="Proteomes" id="UP000223913"/>
    </source>
</evidence>
<comment type="caution">
    <text evidence="2">The sequence shown here is derived from an EMBL/GenBank/DDBJ whole genome shotgun (WGS) entry which is preliminary data.</text>
</comment>